<evidence type="ECO:0000256" key="4">
    <source>
        <dbReference type="PROSITE-ProRule" id="PRU00335"/>
    </source>
</evidence>
<dbReference type="Pfam" id="PF00440">
    <property type="entry name" value="TetR_N"/>
    <property type="match status" value="1"/>
</dbReference>
<evidence type="ECO:0000313" key="7">
    <source>
        <dbReference type="Proteomes" id="UP001582793"/>
    </source>
</evidence>
<dbReference type="EMBL" id="JBCGDC010000250">
    <property type="protein sequence ID" value="MFB6398450.1"/>
    <property type="molecule type" value="Genomic_DNA"/>
</dbReference>
<proteinExistence type="predicted"/>
<keyword evidence="3" id="KW-0804">Transcription</keyword>
<feature type="domain" description="HTH tetR-type" evidence="5">
    <location>
        <begin position="13"/>
        <end position="73"/>
    </location>
</feature>
<evidence type="ECO:0000256" key="3">
    <source>
        <dbReference type="ARBA" id="ARBA00023163"/>
    </source>
</evidence>
<dbReference type="RefSeq" id="WP_375737214.1">
    <property type="nucleotide sequence ID" value="NZ_JBCGDC010000250.1"/>
</dbReference>
<evidence type="ECO:0000313" key="6">
    <source>
        <dbReference type="EMBL" id="MFB6398450.1"/>
    </source>
</evidence>
<dbReference type="PRINTS" id="PR00455">
    <property type="entry name" value="HTHTETR"/>
</dbReference>
<dbReference type="SUPFAM" id="SSF48498">
    <property type="entry name" value="Tetracyclin repressor-like, C-terminal domain"/>
    <property type="match status" value="1"/>
</dbReference>
<reference evidence="6 7" key="1">
    <citation type="submission" date="2024-04" db="EMBL/GenBank/DDBJ databases">
        <title>Polymorphospora sp. isolated from Baiyangdian Lake in Xiong'an New Area.</title>
        <authorList>
            <person name="Zhang X."/>
            <person name="Liu J."/>
        </authorList>
    </citation>
    <scope>NUCLEOTIDE SEQUENCE [LARGE SCALE GENOMIC DNA]</scope>
    <source>
        <strain evidence="6 7">2-325</strain>
    </source>
</reference>
<dbReference type="InterPro" id="IPR009057">
    <property type="entry name" value="Homeodomain-like_sf"/>
</dbReference>
<evidence type="ECO:0000256" key="1">
    <source>
        <dbReference type="ARBA" id="ARBA00023015"/>
    </source>
</evidence>
<gene>
    <name evidence="6" type="ORF">AAFH96_36065</name>
</gene>
<protein>
    <submittedName>
        <fullName evidence="6">Helix-turn-helix domain-containing protein</fullName>
    </submittedName>
</protein>
<sequence length="206" mass="22493">MPRSAARNEAMRAATREAVLTAAVRRFAQHGFAATNMRDIAREAGVSTGLIYQHHASKDELFTEVVTRAADGLFATARTLTGDGDAASVLHDFTRRFLADIATDRDAAEFFMVVNQAFLADEPAGVRDRLRPGHQAFRQALTEVIRRGQRRGRFGAGDPAEMVLCYLALLSGIVTTRLALPDEVSLPSPEAVLRVLAPTDTDRSDR</sequence>
<name>A0ABV5D2F4_9ACTN</name>
<dbReference type="PANTHER" id="PTHR30055">
    <property type="entry name" value="HTH-TYPE TRANSCRIPTIONAL REGULATOR RUTR"/>
    <property type="match status" value="1"/>
</dbReference>
<dbReference type="InterPro" id="IPR001647">
    <property type="entry name" value="HTH_TetR"/>
</dbReference>
<evidence type="ECO:0000256" key="2">
    <source>
        <dbReference type="ARBA" id="ARBA00023125"/>
    </source>
</evidence>
<dbReference type="Gene3D" id="1.10.357.10">
    <property type="entry name" value="Tetracycline Repressor, domain 2"/>
    <property type="match status" value="1"/>
</dbReference>
<comment type="caution">
    <text evidence="6">The sequence shown here is derived from an EMBL/GenBank/DDBJ whole genome shotgun (WGS) entry which is preliminary data.</text>
</comment>
<dbReference type="InterPro" id="IPR050109">
    <property type="entry name" value="HTH-type_TetR-like_transc_reg"/>
</dbReference>
<dbReference type="PROSITE" id="PS50977">
    <property type="entry name" value="HTH_TETR_2"/>
    <property type="match status" value="1"/>
</dbReference>
<dbReference type="PANTHER" id="PTHR30055:SF234">
    <property type="entry name" value="HTH-TYPE TRANSCRIPTIONAL REGULATOR BETI"/>
    <property type="match status" value="1"/>
</dbReference>
<organism evidence="6 7">
    <name type="scientific">Polymorphospora lycopeni</name>
    <dbReference type="NCBI Taxonomy" id="3140240"/>
    <lineage>
        <taxon>Bacteria</taxon>
        <taxon>Bacillati</taxon>
        <taxon>Actinomycetota</taxon>
        <taxon>Actinomycetes</taxon>
        <taxon>Micromonosporales</taxon>
        <taxon>Micromonosporaceae</taxon>
        <taxon>Polymorphospora</taxon>
    </lineage>
</organism>
<keyword evidence="7" id="KW-1185">Reference proteome</keyword>
<accession>A0ABV5D2F4</accession>
<feature type="DNA-binding region" description="H-T-H motif" evidence="4">
    <location>
        <begin position="36"/>
        <end position="55"/>
    </location>
</feature>
<keyword evidence="2 4" id="KW-0238">DNA-binding</keyword>
<dbReference type="SUPFAM" id="SSF46689">
    <property type="entry name" value="Homeodomain-like"/>
    <property type="match status" value="1"/>
</dbReference>
<keyword evidence="1" id="KW-0805">Transcription regulation</keyword>
<dbReference type="Proteomes" id="UP001582793">
    <property type="component" value="Unassembled WGS sequence"/>
</dbReference>
<dbReference type="Gene3D" id="1.10.10.60">
    <property type="entry name" value="Homeodomain-like"/>
    <property type="match status" value="1"/>
</dbReference>
<evidence type="ECO:0000259" key="5">
    <source>
        <dbReference type="PROSITE" id="PS50977"/>
    </source>
</evidence>
<dbReference type="InterPro" id="IPR036271">
    <property type="entry name" value="Tet_transcr_reg_TetR-rel_C_sf"/>
</dbReference>